<proteinExistence type="predicted"/>
<keyword evidence="1" id="KW-0547">Nucleotide-binding</keyword>
<keyword evidence="1" id="KW-0067">ATP-binding</keyword>
<name>A0ABZ0Q8M3_9VIBR</name>
<evidence type="ECO:0000313" key="1">
    <source>
        <dbReference type="EMBL" id="WPC72793.1"/>
    </source>
</evidence>
<dbReference type="EMBL" id="CP138203">
    <property type="protein sequence ID" value="WPC72793.1"/>
    <property type="molecule type" value="Genomic_DNA"/>
</dbReference>
<dbReference type="PANTHER" id="PTHR13308:SF40">
    <property type="entry name" value="NEDD4-BINDING PROTEIN 2-LIKE 1"/>
    <property type="match status" value="1"/>
</dbReference>
<organism evidence="1 2">
    <name type="scientific">Vibrio porteresiae DSM 19223</name>
    <dbReference type="NCBI Taxonomy" id="1123496"/>
    <lineage>
        <taxon>Bacteria</taxon>
        <taxon>Pseudomonadati</taxon>
        <taxon>Pseudomonadota</taxon>
        <taxon>Gammaproteobacteria</taxon>
        <taxon>Vibrionales</taxon>
        <taxon>Vibrionaceae</taxon>
        <taxon>Vibrio</taxon>
    </lineage>
</organism>
<dbReference type="GO" id="GO:0005524">
    <property type="term" value="F:ATP binding"/>
    <property type="evidence" value="ECO:0007669"/>
    <property type="project" value="UniProtKB-KW"/>
</dbReference>
<dbReference type="RefSeq" id="WP_261892533.1">
    <property type="nucleotide sequence ID" value="NZ_AP024895.1"/>
</dbReference>
<dbReference type="InterPro" id="IPR026302">
    <property type="entry name" value="NEDD4-bd_p2"/>
</dbReference>
<dbReference type="InterPro" id="IPR027417">
    <property type="entry name" value="P-loop_NTPase"/>
</dbReference>
<sequence length="132" mass="15290">MSLNITLIRGLPGSGKSTLAKTLPGVHLEADMFFVNQHGDYHFRPELIGQAHDWCQAQSEYWLSEGHNIVVSNTFVRQWEMAFYRKLARKYQAKLTIMVCREQYGNVHGVDDKTIAKMKKQWQEHPRVNSAK</sequence>
<dbReference type="Proteomes" id="UP001304071">
    <property type="component" value="Chromosome 1"/>
</dbReference>
<dbReference type="Pfam" id="PF13671">
    <property type="entry name" value="AAA_33"/>
    <property type="match status" value="1"/>
</dbReference>
<reference evidence="1 2" key="1">
    <citation type="submission" date="2023-11" db="EMBL/GenBank/DDBJ databases">
        <title>Plant-associative lifestyle of Vibrio porteresiae and its evolutionary dynamics.</title>
        <authorList>
            <person name="Rameshkumar N."/>
            <person name="Kirti K."/>
        </authorList>
    </citation>
    <scope>NUCLEOTIDE SEQUENCE [LARGE SCALE GENOMIC DNA]</scope>
    <source>
        <strain evidence="1 2">MSSRF30</strain>
    </source>
</reference>
<keyword evidence="2" id="KW-1185">Reference proteome</keyword>
<evidence type="ECO:0000313" key="2">
    <source>
        <dbReference type="Proteomes" id="UP001304071"/>
    </source>
</evidence>
<accession>A0ABZ0Q8M3</accession>
<protein>
    <submittedName>
        <fullName evidence="1">ATP-binding protein</fullName>
    </submittedName>
</protein>
<dbReference type="Gene3D" id="3.40.50.300">
    <property type="entry name" value="P-loop containing nucleotide triphosphate hydrolases"/>
    <property type="match status" value="1"/>
</dbReference>
<dbReference type="PANTHER" id="PTHR13308">
    <property type="entry name" value="NEDD4-BINDING PROTEIN 2-LIKE 1"/>
    <property type="match status" value="1"/>
</dbReference>
<gene>
    <name evidence="1" type="ORF">R8Z52_11730</name>
</gene>
<dbReference type="SUPFAM" id="SSF52540">
    <property type="entry name" value="P-loop containing nucleoside triphosphate hydrolases"/>
    <property type="match status" value="1"/>
</dbReference>